<dbReference type="PANTHER" id="PTHR47234">
    <property type="match status" value="1"/>
</dbReference>
<evidence type="ECO:0000256" key="1">
    <source>
        <dbReference type="ARBA" id="ARBA00004571"/>
    </source>
</evidence>
<evidence type="ECO:0000256" key="10">
    <source>
        <dbReference type="SAM" id="SignalP"/>
    </source>
</evidence>
<keyword evidence="2 8" id="KW-0813">Transport</keyword>
<dbReference type="InterPro" id="IPR037066">
    <property type="entry name" value="Plug_dom_sf"/>
</dbReference>
<reference evidence="13 14" key="1">
    <citation type="journal article" date="2014" name="Antonie Van Leeuwenhoek">
        <title>Hyphomonas beringensis sp. nov. and Hyphomonas chukchiensis sp. nov., isolated from surface seawater of the Bering Sea and Chukchi Sea.</title>
        <authorList>
            <person name="Li C."/>
            <person name="Lai Q."/>
            <person name="Li G."/>
            <person name="Dong C."/>
            <person name="Wang J."/>
            <person name="Liao Y."/>
            <person name="Shao Z."/>
        </authorList>
    </citation>
    <scope>NUCLEOTIDE SEQUENCE [LARGE SCALE GENOMIC DNA]</scope>
    <source>
        <strain evidence="13 14">MHS-3</strain>
    </source>
</reference>
<dbReference type="Proteomes" id="UP000027446">
    <property type="component" value="Unassembled WGS sequence"/>
</dbReference>
<protein>
    <submittedName>
        <fullName evidence="13">TonB-dependent outer membrane receptor</fullName>
    </submittedName>
</protein>
<feature type="domain" description="TonB-dependent receptor-like beta-barrel" evidence="11">
    <location>
        <begin position="514"/>
        <end position="952"/>
    </location>
</feature>
<accession>A0A069E8G8</accession>
<evidence type="ECO:0000256" key="4">
    <source>
        <dbReference type="ARBA" id="ARBA00022692"/>
    </source>
</evidence>
<dbReference type="Pfam" id="PF00593">
    <property type="entry name" value="TonB_dep_Rec_b-barrel"/>
    <property type="match status" value="1"/>
</dbReference>
<evidence type="ECO:0000313" key="13">
    <source>
        <dbReference type="EMBL" id="KCZ84186.1"/>
    </source>
</evidence>
<comment type="similarity">
    <text evidence="8 9">Belongs to the TonB-dependent receptor family.</text>
</comment>
<dbReference type="GO" id="GO:0009279">
    <property type="term" value="C:cell outer membrane"/>
    <property type="evidence" value="ECO:0007669"/>
    <property type="project" value="UniProtKB-SubCell"/>
</dbReference>
<dbReference type="PROSITE" id="PS52016">
    <property type="entry name" value="TONB_DEPENDENT_REC_3"/>
    <property type="match status" value="1"/>
</dbReference>
<dbReference type="PATRIC" id="fig|1280949.3.peg.177"/>
<keyword evidence="7 8" id="KW-0998">Cell outer membrane</keyword>
<evidence type="ECO:0000256" key="9">
    <source>
        <dbReference type="RuleBase" id="RU003357"/>
    </source>
</evidence>
<gene>
    <name evidence="13" type="ORF">HAD_00865</name>
</gene>
<evidence type="ECO:0000256" key="7">
    <source>
        <dbReference type="ARBA" id="ARBA00023237"/>
    </source>
</evidence>
<keyword evidence="13" id="KW-0675">Receptor</keyword>
<dbReference type="PANTHER" id="PTHR47234:SF2">
    <property type="entry name" value="TONB-DEPENDENT RECEPTOR"/>
    <property type="match status" value="1"/>
</dbReference>
<comment type="subcellular location">
    <subcellularLocation>
        <location evidence="1 8">Cell outer membrane</location>
        <topology evidence="1 8">Multi-pass membrane protein</topology>
    </subcellularLocation>
</comment>
<feature type="signal peptide" evidence="10">
    <location>
        <begin position="1"/>
        <end position="21"/>
    </location>
</feature>
<keyword evidence="14" id="KW-1185">Reference proteome</keyword>
<evidence type="ECO:0000313" key="14">
    <source>
        <dbReference type="Proteomes" id="UP000027446"/>
    </source>
</evidence>
<name>A0A069E8G8_9PROT</name>
<dbReference type="eggNOG" id="COG4771">
    <property type="taxonomic scope" value="Bacteria"/>
</dbReference>
<organism evidence="13 14">
    <name type="scientific">Hyphomonas adhaerens MHS-3</name>
    <dbReference type="NCBI Taxonomy" id="1280949"/>
    <lineage>
        <taxon>Bacteria</taxon>
        <taxon>Pseudomonadati</taxon>
        <taxon>Pseudomonadota</taxon>
        <taxon>Alphaproteobacteria</taxon>
        <taxon>Hyphomonadales</taxon>
        <taxon>Hyphomonadaceae</taxon>
        <taxon>Hyphomonas</taxon>
    </lineage>
</organism>
<keyword evidence="5 9" id="KW-0798">TonB box</keyword>
<evidence type="ECO:0000256" key="8">
    <source>
        <dbReference type="PROSITE-ProRule" id="PRU01360"/>
    </source>
</evidence>
<evidence type="ECO:0000259" key="11">
    <source>
        <dbReference type="Pfam" id="PF00593"/>
    </source>
</evidence>
<keyword evidence="4 8" id="KW-0812">Transmembrane</keyword>
<evidence type="ECO:0000256" key="3">
    <source>
        <dbReference type="ARBA" id="ARBA00022452"/>
    </source>
</evidence>
<dbReference type="InterPro" id="IPR039426">
    <property type="entry name" value="TonB-dep_rcpt-like"/>
</dbReference>
<proteinExistence type="inferred from homology"/>
<dbReference type="InterPro" id="IPR036942">
    <property type="entry name" value="Beta-barrel_TonB_sf"/>
</dbReference>
<evidence type="ECO:0000259" key="12">
    <source>
        <dbReference type="Pfam" id="PF07715"/>
    </source>
</evidence>
<sequence>MLGTTAGAILAFGFAHGAAFADENEDGAAERRENTIVITGSYIRGTAEDGLLPVDVFSTEDLEVAGIDSPLEFIKTLPSVGTVLGDSNQFKAGADQGVGSINLRNLGRERTLVLVNGRRTMPTPGDGAADTQLIPMFALERIEILKDGAASTYGSDAIAGVANFVTRKSFDGFEASADYSFVDGSDGDYQVSFLAGKNLDKANFLFGVGYQHRSELPTVERDYTMPAYGANPSGWSALSNPAIYIPLTSGGSPLGIGVDGSLLNACEELGGVDGYFPTSAVSGFPACRYPYVPFDNLVEDEDRYQVYAQTDVDLAADLTLHAEALFASTELNSLAYSPSYPPVQGPNGPGSTSAFYVPRSNPGFETFLDQTFAAGSYPQLLSSGASILLGRPFALGGNPLDPHGASRGFSRNEGIRLSAGLEKEFSDKFRGELYTTWLKSTREAGAPDVIGGRLQAALLGLGGSDCDGTTPGANGCLYFNPFINASPGNPALGLSNPAYVPGLENDPDVINWFSSYSGARGEEEQLIVDLVFSGETSFSLFGGDGLSYAFGAQYRDSDYTNTPLNKYTDPDAVPCAVEGDFTCLDDPNDTNFPTGPFIFLGQYPRENLSQDVYALFGETAMDFGPDVEVTLAARYEDYGGNVGSTFNPKLSARWQITDILALRGSVGTTFRGPLAGDLTESGSTGVAAFNAAGGAYKATQYQGNPNIDPEEALTTNLGILFKTDNFSFSADYWSYDFEGQFVDLPFQAIANAVIAADAPTDGTAAVDCSSPFTQFIVFDGGCVQDTTIASDISRVNTRVVNGPDVKTSGFDLAADYHRDLGETRLSFGLGATYTDEYSVDDFVYEGLTFSTGYDAVGFANYDRSPGTVPKWRGNAFARAEHGNLTANYYLRYVSGVKDNQCPETAACTSTPEFGPTNFGRKVDPYLQHDLAFSYAMDLEDKKVVMRLGIENVLDQEPSSARLPLSYDPYIGNPLGRVYRVSAKVNF</sequence>
<feature type="chain" id="PRO_5001660828" evidence="10">
    <location>
        <begin position="22"/>
        <end position="986"/>
    </location>
</feature>
<evidence type="ECO:0000256" key="5">
    <source>
        <dbReference type="ARBA" id="ARBA00023077"/>
    </source>
</evidence>
<keyword evidence="6 8" id="KW-0472">Membrane</keyword>
<dbReference type="EMBL" id="ARYH01000001">
    <property type="protein sequence ID" value="KCZ84186.1"/>
    <property type="molecule type" value="Genomic_DNA"/>
</dbReference>
<dbReference type="SUPFAM" id="SSF56935">
    <property type="entry name" value="Porins"/>
    <property type="match status" value="1"/>
</dbReference>
<dbReference type="Pfam" id="PF07715">
    <property type="entry name" value="Plug"/>
    <property type="match status" value="1"/>
</dbReference>
<evidence type="ECO:0000256" key="2">
    <source>
        <dbReference type="ARBA" id="ARBA00022448"/>
    </source>
</evidence>
<dbReference type="Gene3D" id="2.40.170.20">
    <property type="entry name" value="TonB-dependent receptor, beta-barrel domain"/>
    <property type="match status" value="1"/>
</dbReference>
<dbReference type="InterPro" id="IPR000531">
    <property type="entry name" value="Beta-barrel_TonB"/>
</dbReference>
<dbReference type="Gene3D" id="2.170.130.10">
    <property type="entry name" value="TonB-dependent receptor, plug domain"/>
    <property type="match status" value="1"/>
</dbReference>
<comment type="caution">
    <text evidence="13">The sequence shown here is derived from an EMBL/GenBank/DDBJ whole genome shotgun (WGS) entry which is preliminary data.</text>
</comment>
<evidence type="ECO:0000256" key="6">
    <source>
        <dbReference type="ARBA" id="ARBA00023136"/>
    </source>
</evidence>
<feature type="domain" description="TonB-dependent receptor plug" evidence="12">
    <location>
        <begin position="52"/>
        <end position="161"/>
    </location>
</feature>
<dbReference type="InterPro" id="IPR012910">
    <property type="entry name" value="Plug_dom"/>
</dbReference>
<dbReference type="eggNOG" id="COG1629">
    <property type="taxonomic scope" value="Bacteria"/>
</dbReference>
<keyword evidence="3 8" id="KW-1134">Transmembrane beta strand</keyword>
<dbReference type="STRING" id="1280949.HAD_00865"/>
<keyword evidence="10" id="KW-0732">Signal</keyword>
<dbReference type="AlphaFoldDB" id="A0A069E8G8"/>